<reference evidence="4" key="1">
    <citation type="submission" date="2017-09" db="EMBL/GenBank/DDBJ databases">
        <title>Depth-based differentiation of microbial function through sediment-hosted aquifers and enrichment of novel symbionts in the deep terrestrial subsurface.</title>
        <authorList>
            <person name="Probst A.J."/>
            <person name="Ladd B."/>
            <person name="Jarett J.K."/>
            <person name="Geller-Mcgrath D.E."/>
            <person name="Sieber C.M.K."/>
            <person name="Emerson J.B."/>
            <person name="Anantharaman K."/>
            <person name="Thomas B.C."/>
            <person name="Malmstrom R."/>
            <person name="Stieglmeier M."/>
            <person name="Klingl A."/>
            <person name="Woyke T."/>
            <person name="Ryan C.M."/>
            <person name="Banfield J.F."/>
        </authorList>
    </citation>
    <scope>NUCLEOTIDE SEQUENCE [LARGE SCALE GENOMIC DNA]</scope>
</reference>
<evidence type="ECO:0008006" key="5">
    <source>
        <dbReference type="Google" id="ProtNLM"/>
    </source>
</evidence>
<dbReference type="CDD" id="cd03801">
    <property type="entry name" value="GT4_PimA-like"/>
    <property type="match status" value="1"/>
</dbReference>
<comment type="caution">
    <text evidence="3">The sequence shown here is derived from an EMBL/GenBank/DDBJ whole genome shotgun (WGS) entry which is preliminary data.</text>
</comment>
<dbReference type="InterPro" id="IPR028098">
    <property type="entry name" value="Glyco_trans_4-like_N"/>
</dbReference>
<gene>
    <name evidence="3" type="ORF">CO185_00100</name>
</gene>
<organism evidence="3 4">
    <name type="scientific">Candidatus Zambryskibacteria bacterium CG_4_9_14_3_um_filter_42_15</name>
    <dbReference type="NCBI Taxonomy" id="1975112"/>
    <lineage>
        <taxon>Bacteria</taxon>
        <taxon>Candidatus Zambryskiibacteriota</taxon>
    </lineage>
</organism>
<dbReference type="Proteomes" id="UP000230758">
    <property type="component" value="Unassembled WGS sequence"/>
</dbReference>
<evidence type="ECO:0000259" key="2">
    <source>
        <dbReference type="Pfam" id="PF13439"/>
    </source>
</evidence>
<feature type="domain" description="Glycosyl transferase family 1" evidence="1">
    <location>
        <begin position="207"/>
        <end position="370"/>
    </location>
</feature>
<dbReference type="InterPro" id="IPR001296">
    <property type="entry name" value="Glyco_trans_1"/>
</dbReference>
<sequence>MKRILIFSLTYHPFIGGAEVAIKEITDRQDSEDLEFDMITLRFNNKLPKFEHIGMVNVHRIGFSTTNPSISDLSSWPLKINKYLFPFLGLFKALSLNKTRRYDALWNMMANYSAFAGLFFKLIKPRVKYLLTLQEGDPIDHIRGRVGFFYPLFKKLFTKADFIQVISTHLGNWARDEGYKGPLVVIPNAVDVRKFSRKYGESELLELEKKLNKKDGDIFLITTSRLVKKNACDDVIKSLKLLPANIKFIVLGIGPDELMLRKLTQDTGIEERVIFLGQIAQDEIPKYLQVSDIFIRPSLSEGFGNSFVEAMAASLPVIATAVGGIVDFLKDSETGLICEVRNPESIAKQVKRLIDNPELRASLVSNAQKMVEKRYDWDIVAKDMQEKVFDTI</sequence>
<feature type="domain" description="Glycosyltransferase subfamily 4-like N-terminal" evidence="2">
    <location>
        <begin position="15"/>
        <end position="193"/>
    </location>
</feature>
<dbReference type="Gene3D" id="3.40.50.2000">
    <property type="entry name" value="Glycogen Phosphorylase B"/>
    <property type="match status" value="2"/>
</dbReference>
<proteinExistence type="predicted"/>
<accession>A0A2M7WTH1</accession>
<name>A0A2M7WTH1_9BACT</name>
<protein>
    <recommendedName>
        <fullName evidence="5">Glycosyl transferase family 1 domain-containing protein</fullName>
    </recommendedName>
</protein>
<evidence type="ECO:0000313" key="4">
    <source>
        <dbReference type="Proteomes" id="UP000230758"/>
    </source>
</evidence>
<dbReference type="SUPFAM" id="SSF53756">
    <property type="entry name" value="UDP-Glycosyltransferase/glycogen phosphorylase"/>
    <property type="match status" value="1"/>
</dbReference>
<dbReference type="Pfam" id="PF13439">
    <property type="entry name" value="Glyco_transf_4"/>
    <property type="match status" value="1"/>
</dbReference>
<dbReference type="Pfam" id="PF00534">
    <property type="entry name" value="Glycos_transf_1"/>
    <property type="match status" value="1"/>
</dbReference>
<dbReference type="EMBL" id="PFXF01000002">
    <property type="protein sequence ID" value="PJA33223.1"/>
    <property type="molecule type" value="Genomic_DNA"/>
</dbReference>
<dbReference type="AlphaFoldDB" id="A0A2M7WTH1"/>
<evidence type="ECO:0000259" key="1">
    <source>
        <dbReference type="Pfam" id="PF00534"/>
    </source>
</evidence>
<dbReference type="PANTHER" id="PTHR12526">
    <property type="entry name" value="GLYCOSYLTRANSFERASE"/>
    <property type="match status" value="1"/>
</dbReference>
<dbReference type="GO" id="GO:0016757">
    <property type="term" value="F:glycosyltransferase activity"/>
    <property type="evidence" value="ECO:0007669"/>
    <property type="project" value="InterPro"/>
</dbReference>
<evidence type="ECO:0000313" key="3">
    <source>
        <dbReference type="EMBL" id="PJA33223.1"/>
    </source>
</evidence>